<accession>A0A9P1DPN7</accession>
<sequence>MQTVSSVNDPIVSNQNTVDRPPLKRVKVNTLKPGECKHTSDDGEFSSFYLPQGKTAFKFLQRFTVGRNGEEVVELQHPILRKCFVIPCIAGFTCTTLLQNESDKVDWGQVYYALVLRVRSDIVLTKQRVQNALVLQKVRVTASKFVPNLDYFSPSRGFLTEPQLSMVSGPLTEFFLQKIQAQVQEKGKNMTPTIRFGCALLCKAFTIHADNTELFEEVLVHFRDKDVPFALTGGVVAEQAASFFYDAVHGQGDKRCLALAILLDILDTTLETGQFVNHVVLVIFEIVVEATKWSRQQQLANRPVEDIRAYEVCSGGSSNWSLRLISNGRYVSFEAFRSKVDAILWTYVSREIYKHPHLDLHQIMGIKEDGVQQDWDAKLDTIKKFGDEIVKFVESKAPKDPNQQMLEQMEKLKEENALLKQQMSQSTSGNPPPAPSAPARPNANAMGPMDAFVRPGNVDASKAPLDQYRRKPPQPALLSSNSPKDGTPAKIRDWIQGNLTNSDQENLQALTQTIQEELTAAGPDEQPAIDKILVDWGLSTVKVNKMKNEQQIKLLAAVQFLKH</sequence>
<reference evidence="3" key="2">
    <citation type="submission" date="2024-04" db="EMBL/GenBank/DDBJ databases">
        <authorList>
            <person name="Chen Y."/>
            <person name="Shah S."/>
            <person name="Dougan E. K."/>
            <person name="Thang M."/>
            <person name="Chan C."/>
        </authorList>
    </citation>
    <scope>NUCLEOTIDE SEQUENCE [LARGE SCALE GENOMIC DNA]</scope>
</reference>
<feature type="compositionally biased region" description="Polar residues" evidence="1">
    <location>
        <begin position="419"/>
        <end position="429"/>
    </location>
</feature>
<evidence type="ECO:0000313" key="3">
    <source>
        <dbReference type="EMBL" id="CAL1167273.1"/>
    </source>
</evidence>
<comment type="caution">
    <text evidence="2">The sequence shown here is derived from an EMBL/GenBank/DDBJ whole genome shotgun (WGS) entry which is preliminary data.</text>
</comment>
<gene>
    <name evidence="2" type="ORF">C1SCF055_LOCUS38837</name>
</gene>
<evidence type="ECO:0000313" key="4">
    <source>
        <dbReference type="Proteomes" id="UP001152797"/>
    </source>
</evidence>
<evidence type="ECO:0000256" key="1">
    <source>
        <dbReference type="SAM" id="MobiDB-lite"/>
    </source>
</evidence>
<proteinExistence type="predicted"/>
<dbReference type="EMBL" id="CAMXCT030006079">
    <property type="protein sequence ID" value="CAL4801210.1"/>
    <property type="molecule type" value="Genomic_DNA"/>
</dbReference>
<dbReference type="EMBL" id="CAMXCT020006079">
    <property type="protein sequence ID" value="CAL1167273.1"/>
    <property type="molecule type" value="Genomic_DNA"/>
</dbReference>
<keyword evidence="4" id="KW-1185">Reference proteome</keyword>
<dbReference type="Proteomes" id="UP001152797">
    <property type="component" value="Unassembled WGS sequence"/>
</dbReference>
<evidence type="ECO:0000313" key="2">
    <source>
        <dbReference type="EMBL" id="CAI4013898.1"/>
    </source>
</evidence>
<reference evidence="2" key="1">
    <citation type="submission" date="2022-10" db="EMBL/GenBank/DDBJ databases">
        <authorList>
            <person name="Chen Y."/>
            <person name="Dougan E. K."/>
            <person name="Chan C."/>
            <person name="Rhodes N."/>
            <person name="Thang M."/>
        </authorList>
    </citation>
    <scope>NUCLEOTIDE SEQUENCE</scope>
</reference>
<feature type="region of interest" description="Disordered" evidence="1">
    <location>
        <begin position="419"/>
        <end position="488"/>
    </location>
</feature>
<protein>
    <submittedName>
        <fullName evidence="2">Uncharacterized protein</fullName>
    </submittedName>
</protein>
<dbReference type="AlphaFoldDB" id="A0A9P1DPN7"/>
<dbReference type="EMBL" id="CAMXCT010006079">
    <property type="protein sequence ID" value="CAI4013898.1"/>
    <property type="molecule type" value="Genomic_DNA"/>
</dbReference>
<name>A0A9P1DPN7_9DINO</name>
<organism evidence="2">
    <name type="scientific">Cladocopium goreaui</name>
    <dbReference type="NCBI Taxonomy" id="2562237"/>
    <lineage>
        <taxon>Eukaryota</taxon>
        <taxon>Sar</taxon>
        <taxon>Alveolata</taxon>
        <taxon>Dinophyceae</taxon>
        <taxon>Suessiales</taxon>
        <taxon>Symbiodiniaceae</taxon>
        <taxon>Cladocopium</taxon>
    </lineage>
</organism>